<dbReference type="EMBL" id="AYSL01000426">
    <property type="protein sequence ID" value="KTF07629.1"/>
    <property type="molecule type" value="Genomic_DNA"/>
</dbReference>
<feature type="non-terminal residue" evidence="1">
    <location>
        <position position="1"/>
    </location>
</feature>
<proteinExistence type="predicted"/>
<name>A0A1B6NVZ2_9ZZZZ</name>
<gene>
    <name evidence="1" type="ORF">MGSAQ_000875</name>
</gene>
<reference evidence="1" key="1">
    <citation type="submission" date="2013-11" db="EMBL/GenBank/DDBJ databases">
        <title>Microbial diversity, functional groups and degradation webs in Northern and Southern Mediterranean and Red Sea marine crude oil polluted sites.</title>
        <authorList>
            <person name="Daffonchio D."/>
            <person name="Mapelli F."/>
            <person name="Ferrer M."/>
            <person name="Richter M."/>
            <person name="Cherif A."/>
            <person name="Malkawi H.I."/>
            <person name="Yakimov M.M."/>
            <person name="Abdel-Fattah Y.R."/>
            <person name="Blaghen M."/>
            <person name="Golyshin P.N."/>
            <person name="Kalogerakis N."/>
            <person name="Boon N."/>
            <person name="Magagnini M."/>
            <person name="Fava F."/>
        </authorList>
    </citation>
    <scope>NUCLEOTIDE SEQUENCE</scope>
</reference>
<comment type="caution">
    <text evidence="1">The sequence shown here is derived from an EMBL/GenBank/DDBJ whole genome shotgun (WGS) entry which is preliminary data.</text>
</comment>
<evidence type="ECO:0000313" key="1">
    <source>
        <dbReference type="EMBL" id="KTF07629.1"/>
    </source>
</evidence>
<accession>A0A1B6NVZ2</accession>
<sequence>TSNTPPMSARSSDVLSFTGERFIALMPFTGWLINKVIRPPIAAGGKESK</sequence>
<organism evidence="1">
    <name type="scientific">marine sediment metagenome</name>
    <dbReference type="NCBI Taxonomy" id="412755"/>
    <lineage>
        <taxon>unclassified sequences</taxon>
        <taxon>metagenomes</taxon>
        <taxon>ecological metagenomes</taxon>
    </lineage>
</organism>
<dbReference type="AlphaFoldDB" id="A0A1B6NVZ2"/>
<protein>
    <submittedName>
        <fullName evidence="1">Uncharacterized protein</fullName>
    </submittedName>
</protein>